<protein>
    <submittedName>
        <fullName evidence="1">Uncharacterized protein</fullName>
    </submittedName>
</protein>
<organism evidence="1 2">
    <name type="scientific">Leucogyrophana mollusca</name>
    <dbReference type="NCBI Taxonomy" id="85980"/>
    <lineage>
        <taxon>Eukaryota</taxon>
        <taxon>Fungi</taxon>
        <taxon>Dikarya</taxon>
        <taxon>Basidiomycota</taxon>
        <taxon>Agaricomycotina</taxon>
        <taxon>Agaricomycetes</taxon>
        <taxon>Agaricomycetidae</taxon>
        <taxon>Boletales</taxon>
        <taxon>Boletales incertae sedis</taxon>
        <taxon>Leucogyrophana</taxon>
    </lineage>
</organism>
<reference evidence="1" key="1">
    <citation type="journal article" date="2021" name="New Phytol.">
        <title>Evolutionary innovations through gain and loss of genes in the ectomycorrhizal Boletales.</title>
        <authorList>
            <person name="Wu G."/>
            <person name="Miyauchi S."/>
            <person name="Morin E."/>
            <person name="Kuo A."/>
            <person name="Drula E."/>
            <person name="Varga T."/>
            <person name="Kohler A."/>
            <person name="Feng B."/>
            <person name="Cao Y."/>
            <person name="Lipzen A."/>
            <person name="Daum C."/>
            <person name="Hundley H."/>
            <person name="Pangilinan J."/>
            <person name="Johnson J."/>
            <person name="Barry K."/>
            <person name="LaButti K."/>
            <person name="Ng V."/>
            <person name="Ahrendt S."/>
            <person name="Min B."/>
            <person name="Choi I.G."/>
            <person name="Park H."/>
            <person name="Plett J.M."/>
            <person name="Magnuson J."/>
            <person name="Spatafora J.W."/>
            <person name="Nagy L.G."/>
            <person name="Henrissat B."/>
            <person name="Grigoriev I.V."/>
            <person name="Yang Z.L."/>
            <person name="Xu J."/>
            <person name="Martin F.M."/>
        </authorList>
    </citation>
    <scope>NUCLEOTIDE SEQUENCE</scope>
    <source>
        <strain evidence="1">KUC20120723A-06</strain>
    </source>
</reference>
<evidence type="ECO:0000313" key="2">
    <source>
        <dbReference type="Proteomes" id="UP000790709"/>
    </source>
</evidence>
<dbReference type="Proteomes" id="UP000790709">
    <property type="component" value="Unassembled WGS sequence"/>
</dbReference>
<name>A0ACB8AWU7_9AGAM</name>
<dbReference type="EMBL" id="MU266878">
    <property type="protein sequence ID" value="KAH7918000.1"/>
    <property type="molecule type" value="Genomic_DNA"/>
</dbReference>
<comment type="caution">
    <text evidence="1">The sequence shown here is derived from an EMBL/GenBank/DDBJ whole genome shotgun (WGS) entry which is preliminary data.</text>
</comment>
<keyword evidence="2" id="KW-1185">Reference proteome</keyword>
<gene>
    <name evidence="1" type="ORF">BV22DRAFT_1134936</name>
</gene>
<proteinExistence type="predicted"/>
<evidence type="ECO:0000313" key="1">
    <source>
        <dbReference type="EMBL" id="KAH7918000.1"/>
    </source>
</evidence>
<accession>A0ACB8AWU7</accession>
<sequence length="242" mass="26915">MSADQYDLFITGLSAMTGQTTRKGVGGHKQRQATERWLAKPGVRQAQLEKARLRSARNRELKRAAGLTISDGHRTSRGRAVSASSEMAYSASDVNDAAFLASVPKTPLNEEPSLTFPPPCFQSDDLPSLPTLAALRVQVNEWQVKWGSETAWGKRFDAALQRSREGGWRATDEFYNGCEQHALRGRAILARIREILQTLSRGAREDIADQLLQVYDISTLVLSEVRFFEVKLDSLCACCIEE</sequence>